<evidence type="ECO:0000256" key="1">
    <source>
        <dbReference type="SAM" id="MobiDB-lite"/>
    </source>
</evidence>
<evidence type="ECO:0000313" key="3">
    <source>
        <dbReference type="Proteomes" id="UP000250266"/>
    </source>
</evidence>
<protein>
    <submittedName>
        <fullName evidence="2">Uncharacterized protein</fullName>
    </submittedName>
</protein>
<keyword evidence="3" id="KW-1185">Reference proteome</keyword>
<reference evidence="2 3" key="1">
    <citation type="journal article" date="2016" name="Nat. Commun.">
        <title>Ectomycorrhizal ecology is imprinted in the genome of the dominant symbiotic fungus Cenococcum geophilum.</title>
        <authorList>
            <consortium name="DOE Joint Genome Institute"/>
            <person name="Peter M."/>
            <person name="Kohler A."/>
            <person name="Ohm R.A."/>
            <person name="Kuo A."/>
            <person name="Krutzmann J."/>
            <person name="Morin E."/>
            <person name="Arend M."/>
            <person name="Barry K.W."/>
            <person name="Binder M."/>
            <person name="Choi C."/>
            <person name="Clum A."/>
            <person name="Copeland A."/>
            <person name="Grisel N."/>
            <person name="Haridas S."/>
            <person name="Kipfer T."/>
            <person name="LaButti K."/>
            <person name="Lindquist E."/>
            <person name="Lipzen A."/>
            <person name="Maire R."/>
            <person name="Meier B."/>
            <person name="Mihaltcheva S."/>
            <person name="Molinier V."/>
            <person name="Murat C."/>
            <person name="Poggeler S."/>
            <person name="Quandt C.A."/>
            <person name="Sperisen C."/>
            <person name="Tritt A."/>
            <person name="Tisserant E."/>
            <person name="Crous P.W."/>
            <person name="Henrissat B."/>
            <person name="Nehls U."/>
            <person name="Egli S."/>
            <person name="Spatafora J.W."/>
            <person name="Grigoriev I.V."/>
            <person name="Martin F.M."/>
        </authorList>
    </citation>
    <scope>NUCLEOTIDE SEQUENCE [LARGE SCALE GENOMIC DNA]</scope>
    <source>
        <strain evidence="2 3">CBS 459.81</strain>
    </source>
</reference>
<gene>
    <name evidence="2" type="ORF">K432DRAFT_385965</name>
</gene>
<dbReference type="OrthoDB" id="2408430at2759"/>
<dbReference type="AlphaFoldDB" id="A0A8E2E1R5"/>
<organism evidence="2 3">
    <name type="scientific">Lepidopterella palustris CBS 459.81</name>
    <dbReference type="NCBI Taxonomy" id="1314670"/>
    <lineage>
        <taxon>Eukaryota</taxon>
        <taxon>Fungi</taxon>
        <taxon>Dikarya</taxon>
        <taxon>Ascomycota</taxon>
        <taxon>Pezizomycotina</taxon>
        <taxon>Dothideomycetes</taxon>
        <taxon>Pleosporomycetidae</taxon>
        <taxon>Mytilinidiales</taxon>
        <taxon>Argynnaceae</taxon>
        <taxon>Lepidopterella</taxon>
    </lineage>
</organism>
<evidence type="ECO:0000313" key="2">
    <source>
        <dbReference type="EMBL" id="OCK75747.1"/>
    </source>
</evidence>
<accession>A0A8E2E1R5</accession>
<name>A0A8E2E1R5_9PEZI</name>
<feature type="region of interest" description="Disordered" evidence="1">
    <location>
        <begin position="278"/>
        <end position="298"/>
    </location>
</feature>
<proteinExistence type="predicted"/>
<sequence>MGRNALLPKPLPSDELAVGQFITHPLKPELDGFYSSTAAGSVDELNDYFIQLRYKDVFSLDQEGRFAQSYGAKFDLGKIYRKPNLLSVLAEQMIQRVSKKPLQAFEAVCADPEALAWITDMVEKGQDFFFVAGITEFKNAVFKRAVLQDGGVSNKLREEPIEKGAKVPKAVRRDSILGLGTEANLSGVFGMDVRRVMARIGRPEEPHTIGDLKAKWVYHKIPDSELQLMVGLGEQVQADELRSMLDLTEEDVQVNLDNISRLGMDALTAAASPLLKASSPALRGRSPSPHPGMKHLRI</sequence>
<dbReference type="EMBL" id="KV745278">
    <property type="protein sequence ID" value="OCK75747.1"/>
    <property type="molecule type" value="Genomic_DNA"/>
</dbReference>
<dbReference type="Proteomes" id="UP000250266">
    <property type="component" value="Unassembled WGS sequence"/>
</dbReference>